<feature type="transmembrane region" description="Helical" evidence="10">
    <location>
        <begin position="141"/>
        <end position="161"/>
    </location>
</feature>
<dbReference type="PROSITE" id="PS50893">
    <property type="entry name" value="ABC_TRANSPORTER_2"/>
    <property type="match status" value="1"/>
</dbReference>
<dbReference type="GO" id="GO:0140359">
    <property type="term" value="F:ABC-type transporter activity"/>
    <property type="evidence" value="ECO:0007669"/>
    <property type="project" value="InterPro"/>
</dbReference>
<dbReference type="PROSITE" id="PS00211">
    <property type="entry name" value="ABC_TRANSPORTER_1"/>
    <property type="match status" value="1"/>
</dbReference>
<dbReference type="InterPro" id="IPR003439">
    <property type="entry name" value="ABC_transporter-like_ATP-bd"/>
</dbReference>
<dbReference type="EMBL" id="HBNS01025115">
    <property type="protein sequence ID" value="CAE4616569.1"/>
    <property type="molecule type" value="Transcribed_RNA"/>
</dbReference>
<proteinExistence type="inferred from homology"/>
<keyword evidence="4 10" id="KW-0812">Transmembrane</keyword>
<keyword evidence="6" id="KW-0547">Nucleotide-binding</keyword>
<dbReference type="SMART" id="SM00382">
    <property type="entry name" value="AAA"/>
    <property type="match status" value="1"/>
</dbReference>
<dbReference type="InterPro" id="IPR017871">
    <property type="entry name" value="ABC_transporter-like_CS"/>
</dbReference>
<keyword evidence="3" id="KW-0813">Transport</keyword>
<feature type="domain" description="ABC transmembrane type-1" evidence="12">
    <location>
        <begin position="82"/>
        <end position="371"/>
    </location>
</feature>
<dbReference type="Pfam" id="PF00005">
    <property type="entry name" value="ABC_tran"/>
    <property type="match status" value="1"/>
</dbReference>
<keyword evidence="8 10" id="KW-1133">Transmembrane helix</keyword>
<dbReference type="CDD" id="cd18580">
    <property type="entry name" value="ABC_6TM_ABCC_D2"/>
    <property type="match status" value="1"/>
</dbReference>
<evidence type="ECO:0000256" key="9">
    <source>
        <dbReference type="ARBA" id="ARBA00023136"/>
    </source>
</evidence>
<evidence type="ECO:0000259" key="12">
    <source>
        <dbReference type="PROSITE" id="PS50929"/>
    </source>
</evidence>
<keyword evidence="5" id="KW-0677">Repeat</keyword>
<dbReference type="AlphaFoldDB" id="A0A6V2H2N6"/>
<dbReference type="Pfam" id="PF00664">
    <property type="entry name" value="ABC_membrane"/>
    <property type="match status" value="1"/>
</dbReference>
<feature type="transmembrane region" description="Helical" evidence="10">
    <location>
        <begin position="356"/>
        <end position="375"/>
    </location>
</feature>
<evidence type="ECO:0000256" key="5">
    <source>
        <dbReference type="ARBA" id="ARBA00022737"/>
    </source>
</evidence>
<evidence type="ECO:0000256" key="3">
    <source>
        <dbReference type="ARBA" id="ARBA00022448"/>
    </source>
</evidence>
<dbReference type="PROSITE" id="PS50929">
    <property type="entry name" value="ABC_TM1F"/>
    <property type="match status" value="1"/>
</dbReference>
<dbReference type="SUPFAM" id="SSF90123">
    <property type="entry name" value="ABC transporter transmembrane region"/>
    <property type="match status" value="1"/>
</dbReference>
<evidence type="ECO:0000256" key="4">
    <source>
        <dbReference type="ARBA" id="ARBA00022692"/>
    </source>
</evidence>
<organism evidence="14">
    <name type="scientific">Ditylum brightwellii</name>
    <dbReference type="NCBI Taxonomy" id="49249"/>
    <lineage>
        <taxon>Eukaryota</taxon>
        <taxon>Sar</taxon>
        <taxon>Stramenopiles</taxon>
        <taxon>Ochrophyta</taxon>
        <taxon>Bacillariophyta</taxon>
        <taxon>Mediophyceae</taxon>
        <taxon>Lithodesmiophycidae</taxon>
        <taxon>Lithodesmiales</taxon>
        <taxon>Lithodesmiaceae</taxon>
        <taxon>Ditylum</taxon>
    </lineage>
</organism>
<dbReference type="Gene3D" id="3.40.50.300">
    <property type="entry name" value="P-loop containing nucleotide triphosphate hydrolases"/>
    <property type="match status" value="1"/>
</dbReference>
<protein>
    <recommendedName>
        <fullName evidence="15">ABC transporter domain-containing protein</fullName>
    </recommendedName>
</protein>
<evidence type="ECO:0000313" key="14">
    <source>
        <dbReference type="EMBL" id="CAE4616569.1"/>
    </source>
</evidence>
<dbReference type="Gene3D" id="1.20.1560.10">
    <property type="entry name" value="ABC transporter type 1, transmembrane domain"/>
    <property type="match status" value="1"/>
</dbReference>
<dbReference type="PANTHER" id="PTHR24223">
    <property type="entry name" value="ATP-BINDING CASSETTE SUB-FAMILY C"/>
    <property type="match status" value="1"/>
</dbReference>
<dbReference type="InterPro" id="IPR011527">
    <property type="entry name" value="ABC1_TM_dom"/>
</dbReference>
<dbReference type="FunFam" id="1.20.1560.10:FF:000013">
    <property type="entry name" value="ABC transporter C family member 2"/>
    <property type="match status" value="1"/>
</dbReference>
<dbReference type="InterPro" id="IPR044726">
    <property type="entry name" value="ABCC_6TM_D2"/>
</dbReference>
<keyword evidence="7" id="KW-0067">ATP-binding</keyword>
<dbReference type="InterPro" id="IPR003593">
    <property type="entry name" value="AAA+_ATPase"/>
</dbReference>
<dbReference type="InterPro" id="IPR050173">
    <property type="entry name" value="ABC_transporter_C-like"/>
</dbReference>
<name>A0A6V2H2N6_9STRA</name>
<keyword evidence="9 10" id="KW-0472">Membrane</keyword>
<dbReference type="GO" id="GO:0016887">
    <property type="term" value="F:ATP hydrolysis activity"/>
    <property type="evidence" value="ECO:0007669"/>
    <property type="project" value="InterPro"/>
</dbReference>
<dbReference type="CDD" id="cd03244">
    <property type="entry name" value="ABCC_MRP_domain2"/>
    <property type="match status" value="1"/>
</dbReference>
<evidence type="ECO:0000256" key="8">
    <source>
        <dbReference type="ARBA" id="ARBA00022989"/>
    </source>
</evidence>
<dbReference type="PANTHER" id="PTHR24223:SF456">
    <property type="entry name" value="MULTIDRUG RESISTANCE-ASSOCIATED PROTEIN LETHAL(2)03659"/>
    <property type="match status" value="1"/>
</dbReference>
<comment type="similarity">
    <text evidence="2">Belongs to the ABC transporter superfamily. ABCC family. Conjugate transporter (TC 3.A.1.208) subfamily.</text>
</comment>
<dbReference type="SUPFAM" id="SSF52540">
    <property type="entry name" value="P-loop containing nucleoside triphosphate hydrolases"/>
    <property type="match status" value="1"/>
</dbReference>
<evidence type="ECO:0000256" key="6">
    <source>
        <dbReference type="ARBA" id="ARBA00022741"/>
    </source>
</evidence>
<dbReference type="GO" id="GO:0016020">
    <property type="term" value="C:membrane"/>
    <property type="evidence" value="ECO:0007669"/>
    <property type="project" value="UniProtKB-SubCell"/>
</dbReference>
<evidence type="ECO:0000256" key="2">
    <source>
        <dbReference type="ARBA" id="ARBA00009726"/>
    </source>
</evidence>
<evidence type="ECO:0000313" key="13">
    <source>
        <dbReference type="EMBL" id="CAE4616566.1"/>
    </source>
</evidence>
<sequence length="677" mass="75308">MRSIESLRTAVQETSETVKNDASASSSLHYIDNQSSDRLVLSEREASSRRNTDIANGDLMTIEAREHGQVTFKTWLLWFQYAGGVLFLIIQTVAVSADRFAFVLIDWWLAQWTKAHDGPITVLGKEFPSQEVGRSGQYQYLAVWAIVYLFAIVLMAVRTLWAVYGGARCSRKLFSLMLSGVLKAPMFYFETTPLGRILNRFTYDVEILDFTLIENMVEAMMSLAWFITSVSVMCSILPMIGAVIVPVTVMYFVLSNHYLNSGTDLQRLDVVSRSPIQAMLAEGVDGATMIRVFCQEQHFIFKFQTALDKNTAAQLNFIAAQRWLGLRVQLLGVLIVFSTSLFVVLFNDYLKLDPGLIGLLILWAFYFTITLDFWITAIANTEAALTSLERAVAVTKLPEEKPFLTEEGNEPSPTWPQKGQLDFEHVCMRYREGLPLVLTDLSFTISPGQRCGVVGRTGAGKTSLVTALFRLVEIDTGAIKLDGVDLSALGLSDVRGRPNSLSIIPQDPVLFSGSLRECLDPFGLSKDEDVLDALVSVRLAGDGDGYDVLDRVVEDGGMNYSVGERQLLCLAQALLNKPIVLVMDEATASVDGETDAFIQRMLRTRFKNITLLTIAHRLHTIMDYDVILVMDAGKAVEFGPPSELLEQSGSLFAELVNSTGEESSKFLREMSLHHRIQ</sequence>
<dbReference type="GO" id="GO:0005524">
    <property type="term" value="F:ATP binding"/>
    <property type="evidence" value="ECO:0007669"/>
    <property type="project" value="UniProtKB-KW"/>
</dbReference>
<feature type="domain" description="ABC transporter" evidence="11">
    <location>
        <begin position="421"/>
        <end position="657"/>
    </location>
</feature>
<accession>A0A6V2H2N6</accession>
<dbReference type="InterPro" id="IPR027417">
    <property type="entry name" value="P-loop_NTPase"/>
</dbReference>
<feature type="transmembrane region" description="Helical" evidence="10">
    <location>
        <begin position="330"/>
        <end position="350"/>
    </location>
</feature>
<evidence type="ECO:0000259" key="11">
    <source>
        <dbReference type="PROSITE" id="PS50893"/>
    </source>
</evidence>
<evidence type="ECO:0000256" key="1">
    <source>
        <dbReference type="ARBA" id="ARBA00004141"/>
    </source>
</evidence>
<evidence type="ECO:0008006" key="15">
    <source>
        <dbReference type="Google" id="ProtNLM"/>
    </source>
</evidence>
<feature type="transmembrane region" description="Helical" evidence="10">
    <location>
        <begin position="223"/>
        <end position="254"/>
    </location>
</feature>
<dbReference type="FunFam" id="3.40.50.300:FF:000838">
    <property type="entry name" value="ABC multidrug transporter (Eurofung)"/>
    <property type="match status" value="1"/>
</dbReference>
<dbReference type="InterPro" id="IPR036640">
    <property type="entry name" value="ABC1_TM_sf"/>
</dbReference>
<evidence type="ECO:0000256" key="7">
    <source>
        <dbReference type="ARBA" id="ARBA00022840"/>
    </source>
</evidence>
<reference evidence="14" key="1">
    <citation type="submission" date="2021-01" db="EMBL/GenBank/DDBJ databases">
        <authorList>
            <person name="Corre E."/>
            <person name="Pelletier E."/>
            <person name="Niang G."/>
            <person name="Scheremetjew M."/>
            <person name="Finn R."/>
            <person name="Kale V."/>
            <person name="Holt S."/>
            <person name="Cochrane G."/>
            <person name="Meng A."/>
            <person name="Brown T."/>
            <person name="Cohen L."/>
        </authorList>
    </citation>
    <scope>NUCLEOTIDE SEQUENCE</scope>
    <source>
        <strain evidence="14">GSO104</strain>
    </source>
</reference>
<feature type="transmembrane region" description="Helical" evidence="10">
    <location>
        <begin position="75"/>
        <end position="97"/>
    </location>
</feature>
<gene>
    <name evidence="13" type="ORF">DBRI00130_LOCUS19811</name>
    <name evidence="14" type="ORF">DBRI00130_LOCUS19813</name>
</gene>
<comment type="subcellular location">
    <subcellularLocation>
        <location evidence="1">Membrane</location>
        <topology evidence="1">Multi-pass membrane protein</topology>
    </subcellularLocation>
</comment>
<dbReference type="EMBL" id="HBNS01025113">
    <property type="protein sequence ID" value="CAE4616566.1"/>
    <property type="molecule type" value="Transcribed_RNA"/>
</dbReference>
<evidence type="ECO:0000256" key="10">
    <source>
        <dbReference type="SAM" id="Phobius"/>
    </source>
</evidence>